<dbReference type="InterPro" id="IPR008936">
    <property type="entry name" value="Rho_GTPase_activation_prot"/>
</dbReference>
<dbReference type="SUPFAM" id="SSF48350">
    <property type="entry name" value="GTPase activation domain, GAP"/>
    <property type="match status" value="1"/>
</dbReference>
<keyword evidence="2" id="KW-0597">Phosphoprotein</keyword>
<dbReference type="InterPro" id="IPR011993">
    <property type="entry name" value="PH-like_dom_sf"/>
</dbReference>
<dbReference type="Pfam" id="PF00616">
    <property type="entry name" value="RasGAP"/>
    <property type="match status" value="1"/>
</dbReference>
<dbReference type="Pfam" id="PF13716">
    <property type="entry name" value="CRAL_TRIO_2"/>
    <property type="match status" value="1"/>
</dbReference>
<dbReference type="SUPFAM" id="SSF52087">
    <property type="entry name" value="CRAL/TRIO domain"/>
    <property type="match status" value="1"/>
</dbReference>
<dbReference type="GO" id="GO:0005096">
    <property type="term" value="F:GTPase activator activity"/>
    <property type="evidence" value="ECO:0007669"/>
    <property type="project" value="UniProtKB-KW"/>
</dbReference>
<evidence type="ECO:0000313" key="5">
    <source>
        <dbReference type="Proteomes" id="UP000789706"/>
    </source>
</evidence>
<keyword evidence="1" id="KW-0343">GTPase activation</keyword>
<dbReference type="PROSITE" id="PS50018">
    <property type="entry name" value="RAS_GTPASE_ACTIV_2"/>
    <property type="match status" value="1"/>
</dbReference>
<dbReference type="Gene3D" id="2.30.29.30">
    <property type="entry name" value="Pleckstrin-homology domain (PH domain)/Phosphotyrosine-binding domain (PTB)"/>
    <property type="match status" value="1"/>
</dbReference>
<proteinExistence type="predicted"/>
<dbReference type="InterPro" id="IPR001936">
    <property type="entry name" value="RasGAP_dom"/>
</dbReference>
<feature type="domain" description="Ras-GAP" evidence="3">
    <location>
        <begin position="1148"/>
        <end position="1343"/>
    </location>
</feature>
<sequence>MNADTRLMLTLINRIGAKLPCNSGKKLEVLELDPLLLQTVNAIVDLSRYRLEAIVNNFVPYEVLQSQLFILKILSACMTHHWKCYRGTQKKMEMSKVKSFEDFSATSPSNEKLADYILRVLAKFLHQMACQEDISSHLYGGPERPYPNGNSQVQFNAANYDIICEIYKNAGRVIFYISASNWDIVFNRIRQKIAFLCNTNEEYPETSELKLLEVSDLNSQRLSMVLQELCNTFMQLKKSAQITMATVLRKAIWNWIEVFPAEFVALCQSKKRMDGNPDLLFNICYNSTDNSARRKVAFWPLQTMLLILCPGILANAIKEPQTSRPTNRVQFLDSLKRSLKGKSFADVAAICYVDICKASTYVAKNENLALRMIVPEIENELTEKLFDPSKPFPNENHIDQQLMIDCLVALFRLNPKKTLHSLVPICLQENAPGIFKLVLVKSCNAIASEENRLPWNPRISSMHSMLASPLRKLFNDLMVVRRSNEGHKRKKMENFEIILNLLKLYRTDPKLVIVGDDKNEPTKGNQMIITVVTECLNDSDIYIRSYAAETLAELHNIDLIEMWGTPLQNFWLISSQITLAIAKQILDSNDTKNMLELLLQLLSRRNEFLRTHKVMDFHILFLALLTTENLANDMEETSELPTPSHMTIVENMNVYKELSTSGSVVAGKMAQQRRIRKLLRSMVQPTPGNLSAWEEAWYRWKKLTFIITRSSDESTTEPPTIRRGAFPFIPPHKQPQQTSVNGLTDAQSTEWNYYTRFLAALGGCCVHDRFRNMSGVESNSRRISTLHTNDYHSMVEKYVQEMVDLLVCETQYVRENVKETLGNELSPRLYVILFHHLESIVSRFFNPDGDANPNERYTLFVDQAISVLKLILERIYDSSDNLYACNIGGLVLSFARYLNKLGSGHNALKIKKRMCRLAELLMTKKDFVNLRQEIKLRNLLLEIIIEWNSEYNKTEHHGSVESVSNKSERLHRDLDAACLKTIVELLAQLPLQPTETTHDLSQDKSKMFYKYFSFFIRLLNRCRILEAIDSGTHSAKNNQDLQMLLSKSKEYVKDLGPLKDYTISALSNLLSANVDSGLKFSLSMGYHEDTKTRTAFMQVLRNILHQGIEFDGLSENAMKDRYERLVEIIATSDIDISLSLCEVHNPADEDEVARVLIAVFDSHNKAIDLLRALFSKEIRVFANGEEPNLFRRTSMTTKLLSVFAKAHGSEYLRETLQPVVNDLISKPSDFSCVIDPDRLTPGENIDQNLENLKLVTNNFLDAIFNSADNMPRTFKLLCHYSAQVVKEKNPDMVETTVGAFIFLRFFSPAITTPDHENLCKPIENFKTRQNFLMVARIIQRLANSASTNEPYMDSMKDFVRENKNKLKEFLNEISVAPISTPSSELKSAEATPTSRLLEDADRKSLHRLLYIYHENMSRSLQTRRLKSNLPGNTDNEQVKANKLAWDRISTLLAQLGPPSETPKKEFLSTTSHSFVNNNHLYLEFMRRNANRMTENHNILKDIFYEGGNSKANRPVFYYIAHRLQSEATDMDLLMYHILHTLEPCMGGPFEIMVDLTQFGPSNDIQSQWVEQFMRILPFEVVENLSKLYFCNTNTAFKRSIKKWPRPLPHIIAKRTVFCCTLSELYEYIAPSDVRLPKITMMLDTDNTSTTFTNVSRISHYRMQINVNMKISNEYLQIITSKKQEIFNGLSCCLNDVYHISEIEDVNNSSHKSDDNEFIIKQDRGKPPFAFTSNKRDTIIRTIRASKARYQITRPTNLTEKVIRPNGVPGTLLNMALLNIGSDDPNLRLAAYNLLVALSLIFNFDVGNQLLSAKENNSTFVSQMSEKLAISETHLTLEFLSEFFDGFYKSSLAQKHLCLQYMAPWLANLSFYCRDFSENQNSVKQTREIIRKLIDMTTKETEMYTSIQAKVWNTLKGVDEITNLIIDEFINYAVEHGISSTQAETVANTIVTLSSVNIRGKIITRLRKTKNLTENPAWTEIALFHVISLLVATGPPLIRASVHGLIVNLVQSLCTAQQLAPENHKRLTILLMELSEPNFHFFFGLNQSSGNAFVITAESTHNLPDTMPLSSLETVIQALLEVIICGAPSVDISNAWRARWMGLVASTAFQHNPAIQPRAFVALGCLAREEVDDDLLYQILVALKGALAEFFENDCSLIISIVMCLTKIVENINKSSQYLKELFWIAISLIQIGHIPIFPSAVNLLHVVLKSLDSNNFFTQDSISKVLLKFRRRKLYEIGQEMDKENGINFEHFSFAVAAALLKGLKNSATKSSTVSVLKYFLEISFKCCLETKQKNIVHSSMLGYLAACLPISAKTGEMKDILLLCGILDPEMENVELSTTYCPIINKLDIPDNKTALLLISLMVTLLQNAETETEKLFLYGFLAEAAKTVPDVFALVYDVLQPKMIQIVSNSDTIPILDAVHKILITVVSESQFSSRMRGDQISYLEEIGFRHLMDAGSFQSITKEKMKINAKLASKLVGRTIGH</sequence>
<dbReference type="InterPro" id="IPR001251">
    <property type="entry name" value="CRAL-TRIO_dom"/>
</dbReference>
<dbReference type="PANTHER" id="PTHR10194">
    <property type="entry name" value="RAS GTPASE-ACTIVATING PROTEINS"/>
    <property type="match status" value="1"/>
</dbReference>
<gene>
    <name evidence="4" type="ORF">DEBURN_LOCUS5509</name>
</gene>
<comment type="caution">
    <text evidence="4">The sequence shown here is derived from an EMBL/GenBank/DDBJ whole genome shotgun (WGS) entry which is preliminary data.</text>
</comment>
<evidence type="ECO:0000259" key="3">
    <source>
        <dbReference type="PROSITE" id="PS50018"/>
    </source>
</evidence>
<dbReference type="InterPro" id="IPR039360">
    <property type="entry name" value="Ras_GTPase"/>
</dbReference>
<dbReference type="Pfam" id="PF21877">
    <property type="entry name" value="PH_NF1"/>
    <property type="match status" value="1"/>
</dbReference>
<name>A0A9N9A615_9GLOM</name>
<keyword evidence="5" id="KW-1185">Reference proteome</keyword>
<evidence type="ECO:0000256" key="2">
    <source>
        <dbReference type="ARBA" id="ARBA00022553"/>
    </source>
</evidence>
<dbReference type="Gene3D" id="1.10.506.10">
    <property type="entry name" value="GTPase Activation - p120gap, domain 1"/>
    <property type="match status" value="2"/>
</dbReference>
<dbReference type="Proteomes" id="UP000789706">
    <property type="component" value="Unassembled WGS sequence"/>
</dbReference>
<dbReference type="Gene3D" id="3.40.525.10">
    <property type="entry name" value="CRAL-TRIO lipid binding domain"/>
    <property type="match status" value="1"/>
</dbReference>
<dbReference type="PANTHER" id="PTHR10194:SF142">
    <property type="entry name" value="NEUROFIBROMIN"/>
    <property type="match status" value="1"/>
</dbReference>
<dbReference type="EMBL" id="CAJVPK010000495">
    <property type="protein sequence ID" value="CAG8517845.1"/>
    <property type="molecule type" value="Genomic_DNA"/>
</dbReference>
<dbReference type="SMART" id="SM00323">
    <property type="entry name" value="RasGAP"/>
    <property type="match status" value="1"/>
</dbReference>
<accession>A0A9N9A615</accession>
<dbReference type="OrthoDB" id="28245at2759"/>
<dbReference type="InterPro" id="IPR054071">
    <property type="entry name" value="PH_NF1"/>
</dbReference>
<protein>
    <submittedName>
        <fullName evidence="4">8557_t:CDS:1</fullName>
    </submittedName>
</protein>
<evidence type="ECO:0000256" key="1">
    <source>
        <dbReference type="ARBA" id="ARBA00022468"/>
    </source>
</evidence>
<dbReference type="InterPro" id="IPR036865">
    <property type="entry name" value="CRAL-TRIO_dom_sf"/>
</dbReference>
<reference evidence="4" key="1">
    <citation type="submission" date="2021-06" db="EMBL/GenBank/DDBJ databases">
        <authorList>
            <person name="Kallberg Y."/>
            <person name="Tangrot J."/>
            <person name="Rosling A."/>
        </authorList>
    </citation>
    <scope>NUCLEOTIDE SEQUENCE</scope>
    <source>
        <strain evidence="4">AZ414A</strain>
    </source>
</reference>
<evidence type="ECO:0000313" key="4">
    <source>
        <dbReference type="EMBL" id="CAG8517845.1"/>
    </source>
</evidence>
<dbReference type="CDD" id="cd00170">
    <property type="entry name" value="SEC14"/>
    <property type="match status" value="1"/>
</dbReference>
<organism evidence="4 5">
    <name type="scientific">Diversispora eburnea</name>
    <dbReference type="NCBI Taxonomy" id="1213867"/>
    <lineage>
        <taxon>Eukaryota</taxon>
        <taxon>Fungi</taxon>
        <taxon>Fungi incertae sedis</taxon>
        <taxon>Mucoromycota</taxon>
        <taxon>Glomeromycotina</taxon>
        <taxon>Glomeromycetes</taxon>
        <taxon>Diversisporales</taxon>
        <taxon>Diversisporaceae</taxon>
        <taxon>Diversispora</taxon>
    </lineage>
</organism>